<dbReference type="InterPro" id="IPR050177">
    <property type="entry name" value="Lipid_A_modif_metabolic_enz"/>
</dbReference>
<dbReference type="Proteomes" id="UP001597101">
    <property type="component" value="Unassembled WGS sequence"/>
</dbReference>
<dbReference type="Pfam" id="PF01370">
    <property type="entry name" value="Epimerase"/>
    <property type="match status" value="1"/>
</dbReference>
<sequence length="326" mass="35239">MGRVLVTGATGFLGGSLVRSLVTEKVDVIATGRNEQLLVQLPMADCNRFVWDMAEPMDENLLATLGGVTAIVHCAAYSSAWGHQRQFWSANVDGTQNCLDLASKLNVRHFVHVSTPAVYFKFEDQIGIRETQPLPKPINAYAETKAIAEQRVRDSGVPFSILRPRGIYGAGDTALLPRLLKAAATGPLPRFRNGAAKTDITYVEDVVFAIMATLNAGTAATGEVFNVSGGDALPIGEIVEKACAASGTRVRWRNLPVAPALAAVRLGEGIARLRKNQPEPRVTAYGLGIFAYSQTLDISKAQRLLNWQPRISFDEGLSRTFSEQSA</sequence>
<name>A0ABW3FE77_9HYPH</name>
<protein>
    <submittedName>
        <fullName evidence="2">NAD-dependent epimerase/dehydratase family protein</fullName>
    </submittedName>
</protein>
<proteinExistence type="predicted"/>
<dbReference type="PANTHER" id="PTHR43245">
    <property type="entry name" value="BIFUNCTIONAL POLYMYXIN RESISTANCE PROTEIN ARNA"/>
    <property type="match status" value="1"/>
</dbReference>
<organism evidence="2 3">
    <name type="scientific">Pseudahrensia aquimaris</name>
    <dbReference type="NCBI Taxonomy" id="744461"/>
    <lineage>
        <taxon>Bacteria</taxon>
        <taxon>Pseudomonadati</taxon>
        <taxon>Pseudomonadota</taxon>
        <taxon>Alphaproteobacteria</taxon>
        <taxon>Hyphomicrobiales</taxon>
        <taxon>Ahrensiaceae</taxon>
        <taxon>Pseudahrensia</taxon>
    </lineage>
</organism>
<dbReference type="RefSeq" id="WP_377211869.1">
    <property type="nucleotide sequence ID" value="NZ_JBHTJV010000003.1"/>
</dbReference>
<dbReference type="EMBL" id="JBHTJV010000003">
    <property type="protein sequence ID" value="MFD0916033.1"/>
    <property type="molecule type" value="Genomic_DNA"/>
</dbReference>
<keyword evidence="3" id="KW-1185">Reference proteome</keyword>
<comment type="caution">
    <text evidence="2">The sequence shown here is derived from an EMBL/GenBank/DDBJ whole genome shotgun (WGS) entry which is preliminary data.</text>
</comment>
<dbReference type="SUPFAM" id="SSF51735">
    <property type="entry name" value="NAD(P)-binding Rossmann-fold domains"/>
    <property type="match status" value="1"/>
</dbReference>
<evidence type="ECO:0000313" key="2">
    <source>
        <dbReference type="EMBL" id="MFD0916033.1"/>
    </source>
</evidence>
<evidence type="ECO:0000313" key="3">
    <source>
        <dbReference type="Proteomes" id="UP001597101"/>
    </source>
</evidence>
<feature type="domain" description="NAD-dependent epimerase/dehydratase" evidence="1">
    <location>
        <begin position="4"/>
        <end position="227"/>
    </location>
</feature>
<accession>A0ABW3FE77</accession>
<evidence type="ECO:0000259" key="1">
    <source>
        <dbReference type="Pfam" id="PF01370"/>
    </source>
</evidence>
<gene>
    <name evidence="2" type="ORF">ACFQ14_06400</name>
</gene>
<dbReference type="Gene3D" id="3.40.50.720">
    <property type="entry name" value="NAD(P)-binding Rossmann-like Domain"/>
    <property type="match status" value="1"/>
</dbReference>
<reference evidence="3" key="1">
    <citation type="journal article" date="2019" name="Int. J. Syst. Evol. Microbiol.">
        <title>The Global Catalogue of Microorganisms (GCM) 10K type strain sequencing project: providing services to taxonomists for standard genome sequencing and annotation.</title>
        <authorList>
            <consortium name="The Broad Institute Genomics Platform"/>
            <consortium name="The Broad Institute Genome Sequencing Center for Infectious Disease"/>
            <person name="Wu L."/>
            <person name="Ma J."/>
        </authorList>
    </citation>
    <scope>NUCLEOTIDE SEQUENCE [LARGE SCALE GENOMIC DNA]</scope>
    <source>
        <strain evidence="3">CCUG 60023</strain>
    </source>
</reference>
<dbReference type="InterPro" id="IPR036291">
    <property type="entry name" value="NAD(P)-bd_dom_sf"/>
</dbReference>
<dbReference type="PANTHER" id="PTHR43245:SF51">
    <property type="entry name" value="SHORT CHAIN DEHYDROGENASE_REDUCTASE FAMILY 42E, MEMBER 2"/>
    <property type="match status" value="1"/>
</dbReference>
<dbReference type="InterPro" id="IPR001509">
    <property type="entry name" value="Epimerase_deHydtase"/>
</dbReference>